<name>A0AA95GL57_9GAMM</name>
<gene>
    <name evidence="2" type="ORF">QE210_14300</name>
</gene>
<dbReference type="AlphaFoldDB" id="A0AA95GL57"/>
<protein>
    <submittedName>
        <fullName evidence="2">Uncharacterized protein</fullName>
    </submittedName>
</protein>
<proteinExistence type="predicted"/>
<evidence type="ECO:0000313" key="2">
    <source>
        <dbReference type="EMBL" id="WGM01002.1"/>
    </source>
</evidence>
<dbReference type="RefSeq" id="WP_280624584.1">
    <property type="nucleotide sequence ID" value="NZ_CP123504.1"/>
</dbReference>
<evidence type="ECO:0000256" key="1">
    <source>
        <dbReference type="SAM" id="MobiDB-lite"/>
    </source>
</evidence>
<feature type="compositionally biased region" description="Basic and acidic residues" evidence="1">
    <location>
        <begin position="80"/>
        <end position="96"/>
    </location>
</feature>
<reference evidence="2" key="1">
    <citation type="submission" date="2023-04" db="EMBL/GenBank/DDBJ databases">
        <title>Genome dynamics across the evolutionary transition to endosymbiosis.</title>
        <authorList>
            <person name="Siozios S."/>
            <person name="Nadal-Jimenez P."/>
            <person name="Azagi T."/>
            <person name="Sprong H."/>
            <person name="Frost C.L."/>
            <person name="Parratt S.R."/>
            <person name="Taylor G."/>
            <person name="Brettell L."/>
            <person name="Lew K.C."/>
            <person name="Croft L."/>
            <person name="King K.C."/>
            <person name="Brockhurst M.A."/>
            <person name="Hypsa V."/>
            <person name="Novakova E."/>
            <person name="Darby A.C."/>
            <person name="Hurst G.D.D."/>
        </authorList>
    </citation>
    <scope>NUCLEOTIDE SEQUENCE</scope>
    <source>
        <strain evidence="2">APv</strain>
    </source>
</reference>
<dbReference type="EMBL" id="CP123504">
    <property type="protein sequence ID" value="WGM01002.1"/>
    <property type="molecule type" value="Genomic_DNA"/>
</dbReference>
<feature type="region of interest" description="Disordered" evidence="1">
    <location>
        <begin position="62"/>
        <end position="96"/>
    </location>
</feature>
<sequence>MALFRYDGPPSGVTLRTGEVLQEVLLWPGREVKMPEDHEYTQTLVCLGYLTRLDAQPVYLEPAARPVTSRPAATPSPTEKAGKQKIDSPRTEGEKA</sequence>
<dbReference type="Proteomes" id="UP001177595">
    <property type="component" value="Chromosome"/>
</dbReference>
<accession>A0AA95GL57</accession>
<organism evidence="2 3">
    <name type="scientific">Arsenophonus nasoniae</name>
    <name type="common">son-killer infecting Nasonia vitripennis</name>
    <dbReference type="NCBI Taxonomy" id="638"/>
    <lineage>
        <taxon>Bacteria</taxon>
        <taxon>Pseudomonadati</taxon>
        <taxon>Pseudomonadota</taxon>
        <taxon>Gammaproteobacteria</taxon>
        <taxon>Enterobacterales</taxon>
        <taxon>Morganellaceae</taxon>
        <taxon>Arsenophonus</taxon>
    </lineage>
</organism>
<evidence type="ECO:0000313" key="3">
    <source>
        <dbReference type="Proteomes" id="UP001177595"/>
    </source>
</evidence>